<dbReference type="GO" id="GO:0006310">
    <property type="term" value="P:DNA recombination"/>
    <property type="evidence" value="ECO:0007669"/>
    <property type="project" value="InterPro"/>
</dbReference>
<dbReference type="GO" id="GO:0000287">
    <property type="term" value="F:magnesium ion binding"/>
    <property type="evidence" value="ECO:0007669"/>
    <property type="project" value="InterPro"/>
</dbReference>
<evidence type="ECO:0000313" key="3">
    <source>
        <dbReference type="Proteomes" id="UP000078558"/>
    </source>
</evidence>
<dbReference type="EMBL" id="LT907988">
    <property type="protein sequence ID" value="SOE49110.1"/>
    <property type="molecule type" value="Genomic_DNA"/>
</dbReference>
<dbReference type="EMBL" id="FLRC01000017">
    <property type="protein sequence ID" value="SBT25322.1"/>
    <property type="molecule type" value="Genomic_DNA"/>
</dbReference>
<organism evidence="1 3">
    <name type="scientific">Orrella dioscoreae</name>
    <dbReference type="NCBI Taxonomy" id="1851544"/>
    <lineage>
        <taxon>Bacteria</taxon>
        <taxon>Pseudomonadati</taxon>
        <taxon>Pseudomonadota</taxon>
        <taxon>Betaproteobacteria</taxon>
        <taxon>Burkholderiales</taxon>
        <taxon>Alcaligenaceae</taxon>
        <taxon>Orrella</taxon>
    </lineage>
</organism>
<keyword evidence="3" id="KW-1185">Reference proteome</keyword>
<dbReference type="Gene3D" id="3.30.1330.70">
    <property type="entry name" value="Holliday junction resolvase RusA"/>
    <property type="match status" value="1"/>
</dbReference>
<dbReference type="STRING" id="1851544.ODI_03625"/>
<dbReference type="Proteomes" id="UP000078558">
    <property type="component" value="Chromosome I"/>
</dbReference>
<sequence length="69" mass="7639">MKVTLTFVAPDRRRRDIDNLLACMKSQMDGIAIALGVDDSQFRPITLDDGLDTARRGFVRVDITAASEV</sequence>
<dbReference type="GO" id="GO:0006281">
    <property type="term" value="P:DNA repair"/>
    <property type="evidence" value="ECO:0007669"/>
    <property type="project" value="InterPro"/>
</dbReference>
<reference evidence="1 3" key="1">
    <citation type="submission" date="2016-06" db="EMBL/GenBank/DDBJ databases">
        <authorList>
            <person name="Kjaerup R.B."/>
            <person name="Dalgaard T.S."/>
            <person name="Juul-Madsen H.R."/>
        </authorList>
    </citation>
    <scope>NUCLEOTIDE SEQUENCE [LARGE SCALE GENOMIC DNA]</scope>
    <source>
        <strain evidence="1">Orrdi1</strain>
    </source>
</reference>
<accession>A0A1C3K1D3</accession>
<evidence type="ECO:0000313" key="1">
    <source>
        <dbReference type="EMBL" id="SBT25322.1"/>
    </source>
</evidence>
<dbReference type="InterPro" id="IPR036614">
    <property type="entry name" value="RusA-like_sf"/>
</dbReference>
<protein>
    <submittedName>
        <fullName evidence="1">Uncharacterized protein</fullName>
    </submittedName>
</protein>
<dbReference type="SUPFAM" id="SSF103084">
    <property type="entry name" value="Holliday junction resolvase RusA"/>
    <property type="match status" value="1"/>
</dbReference>
<dbReference type="KEGG" id="odi:ODI_R1848"/>
<name>A0A1C3K1D3_9BURK</name>
<reference evidence="2 3" key="2">
    <citation type="submission" date="2017-08" db="EMBL/GenBank/DDBJ databases">
        <authorList>
            <person name="de Groot N.N."/>
        </authorList>
    </citation>
    <scope>NUCLEOTIDE SEQUENCE [LARGE SCALE GENOMIC DNA]</scope>
    <source>
        <strain evidence="2">Orrdi1</strain>
    </source>
</reference>
<proteinExistence type="predicted"/>
<dbReference type="AlphaFoldDB" id="A0A1C3K1D3"/>
<gene>
    <name evidence="1" type="ORF">ODI_03625</name>
    <name evidence="2" type="ORF">ODI_R1848</name>
</gene>
<evidence type="ECO:0000313" key="2">
    <source>
        <dbReference type="EMBL" id="SOE49110.1"/>
    </source>
</evidence>